<name>A0A6I3XBA7_9BURK</name>
<evidence type="ECO:0000256" key="2">
    <source>
        <dbReference type="SAM" id="Phobius"/>
    </source>
</evidence>
<feature type="region of interest" description="Disordered" evidence="1">
    <location>
        <begin position="71"/>
        <end position="115"/>
    </location>
</feature>
<feature type="transmembrane region" description="Helical" evidence="2">
    <location>
        <begin position="15"/>
        <end position="33"/>
    </location>
</feature>
<dbReference type="OrthoDB" id="8703226at2"/>
<protein>
    <submittedName>
        <fullName evidence="3">Uncharacterized protein</fullName>
    </submittedName>
</protein>
<evidence type="ECO:0000313" key="4">
    <source>
        <dbReference type="Proteomes" id="UP000431684"/>
    </source>
</evidence>
<reference evidence="3 4" key="1">
    <citation type="submission" date="2019-11" db="EMBL/GenBank/DDBJ databases">
        <title>Draft Genome Sequences of Six Type Strains of the Genus Massilia.</title>
        <authorList>
            <person name="Miess H."/>
            <person name="Frediansyah A."/>
            <person name="Goeker M."/>
            <person name="Gross H."/>
        </authorList>
    </citation>
    <scope>NUCLEOTIDE SEQUENCE [LARGE SCALE GENOMIC DNA]</scope>
    <source>
        <strain evidence="3 4">DSM 17513</strain>
    </source>
</reference>
<keyword evidence="2" id="KW-0472">Membrane</keyword>
<keyword evidence="2" id="KW-1133">Transmembrane helix</keyword>
<keyword evidence="2" id="KW-0812">Transmembrane</keyword>
<proteinExistence type="predicted"/>
<dbReference type="Proteomes" id="UP000431684">
    <property type="component" value="Unassembled WGS sequence"/>
</dbReference>
<gene>
    <name evidence="3" type="ORF">GJV26_14155</name>
</gene>
<dbReference type="EMBL" id="WNWM01000002">
    <property type="protein sequence ID" value="MUI13597.1"/>
    <property type="molecule type" value="Genomic_DNA"/>
</dbReference>
<dbReference type="AlphaFoldDB" id="A0A6I3XBA7"/>
<evidence type="ECO:0000313" key="3">
    <source>
        <dbReference type="EMBL" id="MUI13597.1"/>
    </source>
</evidence>
<organism evidence="3 4">
    <name type="scientific">Pseudoduganella dura</name>
    <dbReference type="NCBI Taxonomy" id="321982"/>
    <lineage>
        <taxon>Bacteria</taxon>
        <taxon>Pseudomonadati</taxon>
        <taxon>Pseudomonadota</taxon>
        <taxon>Betaproteobacteria</taxon>
        <taxon>Burkholderiales</taxon>
        <taxon>Oxalobacteraceae</taxon>
        <taxon>Telluria group</taxon>
        <taxon>Pseudoduganella</taxon>
    </lineage>
</organism>
<accession>A0A6I3XBA7</accession>
<keyword evidence="4" id="KW-1185">Reference proteome</keyword>
<sequence length="216" mass="23156">MQQTLTYPTRPRRRLVAGVAISFVLHVLLLAMLRTPSVPPMPSHEPRWAQPLTVRILPPPKPMPEPVAIVEPPAGPAKPVKQAARPASITPSASARVAAGRPEPERAELDTASPPAMTMVPAQPAEPAPAEGVPDFDPDAARGAARKMANNLEPPPMNWAAAKLNKGKEWKETKEQRFGRNVANATRGDCRTAYAGAGLLAPLIMLADKKDSGCKW</sequence>
<evidence type="ECO:0000256" key="1">
    <source>
        <dbReference type="SAM" id="MobiDB-lite"/>
    </source>
</evidence>
<dbReference type="RefSeq" id="WP_155709368.1">
    <property type="nucleotide sequence ID" value="NZ_BMWU01000001.1"/>
</dbReference>
<comment type="caution">
    <text evidence="3">The sequence shown here is derived from an EMBL/GenBank/DDBJ whole genome shotgun (WGS) entry which is preliminary data.</text>
</comment>